<feature type="domain" description="ISXO2-like transposase" evidence="1">
    <location>
        <begin position="134"/>
        <end position="274"/>
    </location>
</feature>
<reference evidence="3 4" key="1">
    <citation type="submission" date="2018-06" db="EMBL/GenBank/DDBJ databases">
        <title>Genomic Encyclopedia of Archaeal and Bacterial Type Strains, Phase II (KMG-II): from individual species to whole genera.</title>
        <authorList>
            <person name="Goeker M."/>
        </authorList>
    </citation>
    <scope>NUCLEOTIDE SEQUENCE [LARGE SCALE GENOMIC DNA]</scope>
    <source>
        <strain evidence="3 4">DSM 6779</strain>
    </source>
</reference>
<keyword evidence="4" id="KW-1185">Reference proteome</keyword>
<evidence type="ECO:0000313" key="4">
    <source>
        <dbReference type="Proteomes" id="UP000249239"/>
    </source>
</evidence>
<dbReference type="OrthoDB" id="9783459at2"/>
<dbReference type="InterPro" id="IPR024445">
    <property type="entry name" value="Tnp_ISXO2-like"/>
</dbReference>
<proteinExistence type="predicted"/>
<comment type="caution">
    <text evidence="3">The sequence shown here is derived from an EMBL/GenBank/DDBJ whole genome shotgun (WGS) entry which is preliminary data.</text>
</comment>
<organism evidence="3 4">
    <name type="scientific">Breznakibacter xylanolyticus</name>
    <dbReference type="NCBI Taxonomy" id="990"/>
    <lineage>
        <taxon>Bacteria</taxon>
        <taxon>Pseudomonadati</taxon>
        <taxon>Bacteroidota</taxon>
        <taxon>Bacteroidia</taxon>
        <taxon>Marinilabiliales</taxon>
        <taxon>Marinilabiliaceae</taxon>
        <taxon>Breznakibacter</taxon>
    </lineage>
</organism>
<evidence type="ECO:0000313" key="2">
    <source>
        <dbReference type="EMBL" id="PZX11186.1"/>
    </source>
</evidence>
<dbReference type="EMBL" id="QKZK01000043">
    <property type="protein sequence ID" value="PZX11186.1"/>
    <property type="molecule type" value="Genomic_DNA"/>
</dbReference>
<dbReference type="RefSeq" id="WP_111446465.1">
    <property type="nucleotide sequence ID" value="NZ_QKZK01000024.1"/>
</dbReference>
<evidence type="ECO:0000259" key="1">
    <source>
        <dbReference type="SMART" id="SM01126"/>
    </source>
</evidence>
<dbReference type="EMBL" id="QKZK01000024">
    <property type="protein sequence ID" value="PZX13593.1"/>
    <property type="molecule type" value="Genomic_DNA"/>
</dbReference>
<sequence length="305" mass="35707">MDIFKGMSLFQFQERFKTDNDCREYLAYYKWKEGFTCTKCSHNDAWNSPSEPFTKICKHCLRPHSATAHTIFHNIKFPLRTAFHIVFEMATTTKSLSALQMARKYDINRKTAWLFMRKYRESLKSSGDYPVDNDGGDSVVYVDEFVVGEYEGGKTGRSNDAKKRKIVMVVEATKRNGIKRVYGLKIKNYSGKELRRIFDKHIALGTEVITDGWKGYNRMDGDYDMIEDKSGMKKNNNPMNRMIQQFKSWIRGVYHKSSHEHIESYLNEFCFRINRSQWKETHFHSAILKGIAHQPFPKKLIPCAV</sequence>
<name>A0A2W7N1F3_9BACT</name>
<dbReference type="NCBIfam" id="NF033547">
    <property type="entry name" value="transpos_IS1595"/>
    <property type="match status" value="1"/>
</dbReference>
<dbReference type="SMART" id="SM01126">
    <property type="entry name" value="DDE_Tnp_IS1595"/>
    <property type="match status" value="1"/>
</dbReference>
<evidence type="ECO:0000313" key="3">
    <source>
        <dbReference type="EMBL" id="PZX13593.1"/>
    </source>
</evidence>
<gene>
    <name evidence="3" type="ORF">LX69_02626</name>
    <name evidence="2" type="ORF">LX69_03201</name>
</gene>
<dbReference type="Pfam" id="PF12762">
    <property type="entry name" value="DDE_Tnp_IS1595"/>
    <property type="match status" value="1"/>
</dbReference>
<dbReference type="Proteomes" id="UP000249239">
    <property type="component" value="Unassembled WGS sequence"/>
</dbReference>
<accession>A0A2W7N1F3</accession>
<dbReference type="AlphaFoldDB" id="A0A2W7N1F3"/>
<protein>
    <submittedName>
        <fullName evidence="3">ISXO2 transposase-like protein</fullName>
    </submittedName>
</protein>